<gene>
    <name evidence="1" type="ORF">NITFAB_0583</name>
</gene>
<accession>A0A2X0RBM0</accession>
<sequence>MMEKRDQDIVTVILQRVAEVMPGMSEELVHQVENDVRRMYGGQRWFVPKRGSHLTHEQRNKIFKDGMSSMQTAEVTSKYKISRATFYRLMKTGGRFG</sequence>
<name>A0A2X0RBM0_9PROT</name>
<dbReference type="AlphaFoldDB" id="A0A2X0RBM0"/>
<protein>
    <submittedName>
        <fullName evidence="1">Uncharacterized protein</fullName>
    </submittedName>
</protein>
<reference evidence="1" key="1">
    <citation type="submission" date="2018-05" db="EMBL/GenBank/DDBJ databases">
        <authorList>
            <person name="Lanie J.A."/>
            <person name="Ng W.-L."/>
            <person name="Kazmierczak K.M."/>
            <person name="Andrzejewski T.M."/>
            <person name="Davidsen T.M."/>
            <person name="Wayne K.J."/>
            <person name="Tettelin H."/>
            <person name="Glass J.I."/>
            <person name="Rusch D."/>
            <person name="Podicherti R."/>
            <person name="Tsui H.-C.T."/>
            <person name="Winkler M.E."/>
        </authorList>
    </citation>
    <scope>NUCLEOTIDE SEQUENCE</scope>
    <source>
        <strain evidence="1">KNB</strain>
    </source>
</reference>
<proteinExistence type="predicted"/>
<organism evidence="1">
    <name type="scientific">Candidatus Nitrotoga fabula</name>
    <dbReference type="NCBI Taxonomy" id="2182327"/>
    <lineage>
        <taxon>Bacteria</taxon>
        <taxon>Pseudomonadati</taxon>
        <taxon>Pseudomonadota</taxon>
        <taxon>Betaproteobacteria</taxon>
        <taxon>Nitrosomonadales</taxon>
        <taxon>Gallionellaceae</taxon>
        <taxon>Candidatus Nitrotoga</taxon>
    </lineage>
</organism>
<evidence type="ECO:0000313" key="1">
    <source>
        <dbReference type="EMBL" id="SPS04994.1"/>
    </source>
</evidence>
<dbReference type="EMBL" id="LS423452">
    <property type="protein sequence ID" value="SPS04994.1"/>
    <property type="molecule type" value="Genomic_DNA"/>
</dbReference>